<evidence type="ECO:0000256" key="1">
    <source>
        <dbReference type="SAM" id="MobiDB-lite"/>
    </source>
</evidence>
<protein>
    <submittedName>
        <fullName evidence="3">Uncharacterized protein</fullName>
    </submittedName>
</protein>
<name>A0A2U2BBP7_9BACT</name>
<dbReference type="Proteomes" id="UP000244956">
    <property type="component" value="Unassembled WGS sequence"/>
</dbReference>
<keyword evidence="2" id="KW-0472">Membrane</keyword>
<evidence type="ECO:0000313" key="3">
    <source>
        <dbReference type="EMBL" id="PWE00453.1"/>
    </source>
</evidence>
<sequence length="88" mass="9963">MVLTGKEKQNPERRVKRYTPVVLFIGIIFLVLLIPGKQQRPLSRDTRLPIPPEESFERDVKQFSEPDSGREKSAIGASAVMIGLPFKN</sequence>
<accession>A0A2U2BBP7</accession>
<dbReference type="EMBL" id="QEWP01000003">
    <property type="protein sequence ID" value="PWE00453.1"/>
    <property type="molecule type" value="Genomic_DNA"/>
</dbReference>
<keyword evidence="2" id="KW-0812">Transmembrane</keyword>
<feature type="transmembrane region" description="Helical" evidence="2">
    <location>
        <begin position="18"/>
        <end position="34"/>
    </location>
</feature>
<evidence type="ECO:0000313" key="4">
    <source>
        <dbReference type="Proteomes" id="UP000244956"/>
    </source>
</evidence>
<reference evidence="3 4" key="1">
    <citation type="submission" date="2018-05" db="EMBL/GenBank/DDBJ databases">
        <title>Marinilabilia rubrum sp. nov., isolated from saltern sediment.</title>
        <authorList>
            <person name="Zhang R."/>
        </authorList>
    </citation>
    <scope>NUCLEOTIDE SEQUENCE [LARGE SCALE GENOMIC DNA]</scope>
    <source>
        <strain evidence="3 4">WTE16</strain>
    </source>
</reference>
<comment type="caution">
    <text evidence="3">The sequence shown here is derived from an EMBL/GenBank/DDBJ whole genome shotgun (WGS) entry which is preliminary data.</text>
</comment>
<dbReference type="AlphaFoldDB" id="A0A2U2BBP7"/>
<organism evidence="3 4">
    <name type="scientific">Marinilabilia rubra</name>
    <dbReference type="NCBI Taxonomy" id="2162893"/>
    <lineage>
        <taxon>Bacteria</taxon>
        <taxon>Pseudomonadati</taxon>
        <taxon>Bacteroidota</taxon>
        <taxon>Bacteroidia</taxon>
        <taxon>Marinilabiliales</taxon>
        <taxon>Marinilabiliaceae</taxon>
        <taxon>Marinilabilia</taxon>
    </lineage>
</organism>
<gene>
    <name evidence="3" type="ORF">DDZ16_05860</name>
</gene>
<dbReference type="RefSeq" id="WP_109263492.1">
    <property type="nucleotide sequence ID" value="NZ_QEWP01000003.1"/>
</dbReference>
<feature type="compositionally biased region" description="Basic and acidic residues" evidence="1">
    <location>
        <begin position="55"/>
        <end position="72"/>
    </location>
</feature>
<feature type="region of interest" description="Disordered" evidence="1">
    <location>
        <begin position="42"/>
        <end position="72"/>
    </location>
</feature>
<keyword evidence="4" id="KW-1185">Reference proteome</keyword>
<keyword evidence="2" id="KW-1133">Transmembrane helix</keyword>
<evidence type="ECO:0000256" key="2">
    <source>
        <dbReference type="SAM" id="Phobius"/>
    </source>
</evidence>
<proteinExistence type="predicted"/>